<gene>
    <name evidence="3" type="ORF">EAH76_17400</name>
</gene>
<keyword evidence="2" id="KW-0812">Transmembrane</keyword>
<dbReference type="RefSeq" id="WP_140851560.1">
    <property type="nucleotide sequence ID" value="NZ_RCZC01000006.1"/>
</dbReference>
<comment type="caution">
    <text evidence="3">The sequence shown here is derived from an EMBL/GenBank/DDBJ whole genome shotgun (WGS) entry which is preliminary data.</text>
</comment>
<sequence>MVEAADAKELIDDAIERAEAERDAGERAERATERAFRDRVSLMVGGFAVSLAVIHMAAAGTARESLLKGIEASDTFAYMQAKIVRETVLKTAAQGGGGAPADRRDWSAEAARLRAPDTAGHGIGQLQAKGDALREEGTHAARAGEGYELGETALQLAIVLLSIALIARSRPIVVGAAGLAVVGVATAIATALGVTLPWVA</sequence>
<dbReference type="OrthoDB" id="7570398at2"/>
<protein>
    <submittedName>
        <fullName evidence="3">DUF4337 family protein</fullName>
    </submittedName>
</protein>
<reference evidence="3 4" key="1">
    <citation type="journal article" date="2019" name="Environ. Microbiol.">
        <title>Species interactions and distinct microbial communities in high Arctic permafrost affected cryosols are associated with the CH4 and CO2 gas fluxes.</title>
        <authorList>
            <person name="Altshuler I."/>
            <person name="Hamel J."/>
            <person name="Turney S."/>
            <person name="Magnuson E."/>
            <person name="Levesque R."/>
            <person name="Greer C."/>
            <person name="Whyte L.G."/>
        </authorList>
    </citation>
    <scope>NUCLEOTIDE SEQUENCE [LARGE SCALE GENOMIC DNA]</scope>
    <source>
        <strain evidence="3 4">E6.1</strain>
    </source>
</reference>
<keyword evidence="1" id="KW-0175">Coiled coil</keyword>
<feature type="transmembrane region" description="Helical" evidence="2">
    <location>
        <begin position="40"/>
        <end position="58"/>
    </location>
</feature>
<keyword evidence="2" id="KW-0472">Membrane</keyword>
<dbReference type="Proteomes" id="UP000319931">
    <property type="component" value="Unassembled WGS sequence"/>
</dbReference>
<evidence type="ECO:0000313" key="4">
    <source>
        <dbReference type="Proteomes" id="UP000319931"/>
    </source>
</evidence>
<dbReference type="InterPro" id="IPR025570">
    <property type="entry name" value="DUF4337"/>
</dbReference>
<keyword evidence="2" id="KW-1133">Transmembrane helix</keyword>
<evidence type="ECO:0000313" key="3">
    <source>
        <dbReference type="EMBL" id="TPG49668.1"/>
    </source>
</evidence>
<feature type="transmembrane region" description="Helical" evidence="2">
    <location>
        <begin position="174"/>
        <end position="199"/>
    </location>
</feature>
<keyword evidence="4" id="KW-1185">Reference proteome</keyword>
<organism evidence="3 4">
    <name type="scientific">Sphingomonas glacialis</name>
    <dbReference type="NCBI Taxonomy" id="658225"/>
    <lineage>
        <taxon>Bacteria</taxon>
        <taxon>Pseudomonadati</taxon>
        <taxon>Pseudomonadota</taxon>
        <taxon>Alphaproteobacteria</taxon>
        <taxon>Sphingomonadales</taxon>
        <taxon>Sphingomonadaceae</taxon>
        <taxon>Sphingomonas</taxon>
    </lineage>
</organism>
<proteinExistence type="predicted"/>
<name>A0A502FJL0_9SPHN</name>
<evidence type="ECO:0000256" key="2">
    <source>
        <dbReference type="SAM" id="Phobius"/>
    </source>
</evidence>
<dbReference type="AlphaFoldDB" id="A0A502FJL0"/>
<accession>A0A502FJL0</accession>
<feature type="coiled-coil region" evidence="1">
    <location>
        <begin position="1"/>
        <end position="35"/>
    </location>
</feature>
<feature type="transmembrane region" description="Helical" evidence="2">
    <location>
        <begin position="149"/>
        <end position="167"/>
    </location>
</feature>
<dbReference type="Pfam" id="PF14235">
    <property type="entry name" value="DUF4337"/>
    <property type="match status" value="1"/>
</dbReference>
<evidence type="ECO:0000256" key="1">
    <source>
        <dbReference type="SAM" id="Coils"/>
    </source>
</evidence>
<dbReference type="EMBL" id="RCZC01000006">
    <property type="protein sequence ID" value="TPG49668.1"/>
    <property type="molecule type" value="Genomic_DNA"/>
</dbReference>